<reference evidence="2 3" key="1">
    <citation type="submission" date="2019-06" db="EMBL/GenBank/DDBJ databases">
        <title>Draft genome sequence of Methanolobus vulcani B1d.</title>
        <authorList>
            <person name="Creighbaum A.J."/>
            <person name="Ticak T."/>
            <person name="Hariraju D."/>
            <person name="Arivett B.A."/>
            <person name="Ferguson D.J.Jr."/>
        </authorList>
    </citation>
    <scope>NUCLEOTIDE SEQUENCE [LARGE SCALE GENOMIC DNA]</scope>
    <source>
        <strain evidence="2 3">B1d</strain>
    </source>
</reference>
<feature type="transmembrane region" description="Helical" evidence="1">
    <location>
        <begin position="50"/>
        <end position="72"/>
    </location>
</feature>
<feature type="transmembrane region" description="Helical" evidence="1">
    <location>
        <begin position="187"/>
        <end position="204"/>
    </location>
</feature>
<name>A0A7Z8P2H4_9EURY</name>
<feature type="transmembrane region" description="Helical" evidence="1">
    <location>
        <begin position="224"/>
        <end position="243"/>
    </location>
</feature>
<dbReference type="AlphaFoldDB" id="A0A7Z8P2H4"/>
<comment type="caution">
    <text evidence="2">The sequence shown here is derived from an EMBL/GenBank/DDBJ whole genome shotgun (WGS) entry which is preliminary data.</text>
</comment>
<gene>
    <name evidence="2" type="ORF">FKV42_01840</name>
</gene>
<dbReference type="Proteomes" id="UP000319335">
    <property type="component" value="Unassembled WGS sequence"/>
</dbReference>
<keyword evidence="1" id="KW-0472">Membrane</keyword>
<dbReference type="EMBL" id="VIAQ01000006">
    <property type="protein sequence ID" value="TQD28425.1"/>
    <property type="molecule type" value="Genomic_DNA"/>
</dbReference>
<sequence length="254" mass="29326">MDSIAQFISEFGKKMPFESILFFTYHIWLFIMILSAILIIGTGIHSGLEVSLVLVTLGLFLLYIVPIVAIIQNIVRSRNDLKKVLYCMPLLIVGIIHTLTAFAVQIRIVMYVRETDPFTYTLLIPVQRLVELVANPLIEWIFNMNFPYNLLIPDVFYVVILPASLLIYLLPSIDYDREKITKEMKQIALLPLICAIIPVILQTIRLKFGLIDDIMIKFFWTEILMNIGKFLFLLVPILGILYIKHYNKVMITDS</sequence>
<evidence type="ECO:0000256" key="1">
    <source>
        <dbReference type="SAM" id="Phobius"/>
    </source>
</evidence>
<feature type="transmembrane region" description="Helical" evidence="1">
    <location>
        <begin position="20"/>
        <end position="44"/>
    </location>
</feature>
<evidence type="ECO:0000313" key="2">
    <source>
        <dbReference type="EMBL" id="TQD28425.1"/>
    </source>
</evidence>
<keyword evidence="1" id="KW-0812">Transmembrane</keyword>
<proteinExistence type="predicted"/>
<keyword evidence="1" id="KW-1133">Transmembrane helix</keyword>
<feature type="transmembrane region" description="Helical" evidence="1">
    <location>
        <begin position="155"/>
        <end position="175"/>
    </location>
</feature>
<dbReference type="OrthoDB" id="137459at2157"/>
<evidence type="ECO:0000313" key="3">
    <source>
        <dbReference type="Proteomes" id="UP000319335"/>
    </source>
</evidence>
<accession>A0A7Z8P2H4</accession>
<protein>
    <submittedName>
        <fullName evidence="2">Uncharacterized protein</fullName>
    </submittedName>
</protein>
<organism evidence="2 3">
    <name type="scientific">Methanolobus vulcani</name>
    <dbReference type="NCBI Taxonomy" id="38026"/>
    <lineage>
        <taxon>Archaea</taxon>
        <taxon>Methanobacteriati</taxon>
        <taxon>Methanobacteriota</taxon>
        <taxon>Stenosarchaea group</taxon>
        <taxon>Methanomicrobia</taxon>
        <taxon>Methanosarcinales</taxon>
        <taxon>Methanosarcinaceae</taxon>
        <taxon>Methanolobus</taxon>
    </lineage>
</organism>
<keyword evidence="3" id="KW-1185">Reference proteome</keyword>
<dbReference type="RefSeq" id="WP_154808531.1">
    <property type="nucleotide sequence ID" value="NZ_VIAQ01000006.1"/>
</dbReference>
<feature type="transmembrane region" description="Helical" evidence="1">
    <location>
        <begin position="84"/>
        <end position="108"/>
    </location>
</feature>